<accession>A0A1D9GBJ7</accession>
<dbReference type="EMBL" id="CP017708">
    <property type="protein sequence ID" value="AOY84904.1"/>
    <property type="molecule type" value="Genomic_DNA"/>
</dbReference>
<evidence type="ECO:0000313" key="3">
    <source>
        <dbReference type="Proteomes" id="UP000176944"/>
    </source>
</evidence>
<evidence type="ECO:0000313" key="2">
    <source>
        <dbReference type="EMBL" id="AOY84904.1"/>
    </source>
</evidence>
<dbReference type="Proteomes" id="UP000176944">
    <property type="component" value="Chromosome"/>
</dbReference>
<feature type="compositionally biased region" description="Polar residues" evidence="1">
    <location>
        <begin position="10"/>
        <end position="40"/>
    </location>
</feature>
<dbReference type="AlphaFoldDB" id="A0A1D9GBJ7"/>
<proteinExistence type="predicted"/>
<gene>
    <name evidence="2" type="ORF">BJP36_26360</name>
</gene>
<reference evidence="3" key="1">
    <citation type="submission" date="2016-10" db="EMBL/GenBank/DDBJ databases">
        <title>Comparative genomics uncovers the prolific and rare metabolic potential of the cyanobacterial genus Moorea.</title>
        <authorList>
            <person name="Leao T."/>
            <person name="Castelao G."/>
            <person name="Korobeynikov A."/>
            <person name="Monroe E.A."/>
            <person name="Podell S."/>
            <person name="Glukhov E."/>
            <person name="Allen E."/>
            <person name="Gerwick W.H."/>
            <person name="Gerwick L."/>
        </authorList>
    </citation>
    <scope>NUCLEOTIDE SEQUENCE [LARGE SCALE GENOMIC DNA]</scope>
    <source>
        <strain evidence="3">JHB</strain>
    </source>
</reference>
<evidence type="ECO:0000256" key="1">
    <source>
        <dbReference type="SAM" id="MobiDB-lite"/>
    </source>
</evidence>
<sequence>MKSKLRRIETTLNQLAKASATDSSQPSPAVADQTNQQQAGVVSRRHKKEPSFSMAVQPFPTRQDEQKIPTLPRLKYPKLGNHRHGANPALAMNLLQDIEGIVLGWQQELHKILLQIQDLYLEGPIVDGWLESQASQPQDAMGTVRLANGDRMMDYVDEGVEQSNTNVTYQSPRTGYRLCGLDEQGQSWSRSCPADQVPSVSMAIARYQKLRQLLIRKKYLEDRLSQLAETLTVMHSQLNKP</sequence>
<name>A0A1D9GBJ7_MOOP1</name>
<protein>
    <submittedName>
        <fullName evidence="2">Uncharacterized protein</fullName>
    </submittedName>
</protein>
<feature type="region of interest" description="Disordered" evidence="1">
    <location>
        <begin position="1"/>
        <end position="57"/>
    </location>
</feature>
<organism evidence="2 3">
    <name type="scientific">Moorena producens (strain JHB)</name>
    <dbReference type="NCBI Taxonomy" id="1454205"/>
    <lineage>
        <taxon>Bacteria</taxon>
        <taxon>Bacillati</taxon>
        <taxon>Cyanobacteriota</taxon>
        <taxon>Cyanophyceae</taxon>
        <taxon>Coleofasciculales</taxon>
        <taxon>Coleofasciculaceae</taxon>
        <taxon>Moorena</taxon>
    </lineage>
</organism>